<dbReference type="InterPro" id="IPR012340">
    <property type="entry name" value="NA-bd_OB-fold"/>
</dbReference>
<dbReference type="InterPro" id="IPR050181">
    <property type="entry name" value="Cold_shock_domain"/>
</dbReference>
<evidence type="ECO:0000259" key="4">
    <source>
        <dbReference type="PROSITE" id="PS51857"/>
    </source>
</evidence>
<dbReference type="PIRSF" id="PIRSF002599">
    <property type="entry name" value="Cold_shock_A"/>
    <property type="match status" value="1"/>
</dbReference>
<dbReference type="PROSITE" id="PS00352">
    <property type="entry name" value="CSD_1"/>
    <property type="match status" value="1"/>
</dbReference>
<comment type="caution">
    <text evidence="5">The sequence shown here is derived from an EMBL/GenBank/DDBJ whole genome shotgun (WGS) entry which is preliminary data.</text>
</comment>
<keyword evidence="2" id="KW-0963">Cytoplasm</keyword>
<evidence type="ECO:0000256" key="3">
    <source>
        <dbReference type="RuleBase" id="RU000408"/>
    </source>
</evidence>
<protein>
    <submittedName>
        <fullName evidence="5">Cold-shock protein</fullName>
    </submittedName>
</protein>
<dbReference type="CDD" id="cd04458">
    <property type="entry name" value="CSP_CDS"/>
    <property type="match status" value="1"/>
</dbReference>
<dbReference type="RefSeq" id="WP_223578224.1">
    <property type="nucleotide sequence ID" value="NZ_BAABFU010000002.1"/>
</dbReference>
<sequence>MSNTIKGTVKWFNESKGFGFIEQQNGPDVFAHYSAISSSGFKTLAEGQQVEFTVTDGQKGPQAENIVAV</sequence>
<evidence type="ECO:0000256" key="2">
    <source>
        <dbReference type="ARBA" id="ARBA00022490"/>
    </source>
</evidence>
<dbReference type="PANTHER" id="PTHR11544">
    <property type="entry name" value="COLD SHOCK DOMAIN CONTAINING PROTEINS"/>
    <property type="match status" value="1"/>
</dbReference>
<organism evidence="5 6">
    <name type="scientific">Kangiella taiwanensis</name>
    <dbReference type="NCBI Taxonomy" id="1079179"/>
    <lineage>
        <taxon>Bacteria</taxon>
        <taxon>Pseudomonadati</taxon>
        <taxon>Pseudomonadota</taxon>
        <taxon>Gammaproteobacteria</taxon>
        <taxon>Kangiellales</taxon>
        <taxon>Kangiellaceae</taxon>
        <taxon>Kangiella</taxon>
    </lineage>
</organism>
<evidence type="ECO:0000313" key="6">
    <source>
        <dbReference type="Proteomes" id="UP001501294"/>
    </source>
</evidence>
<dbReference type="InterPro" id="IPR012156">
    <property type="entry name" value="Cold_shock_CspA"/>
</dbReference>
<comment type="subcellular location">
    <subcellularLocation>
        <location evidence="1 3">Cytoplasm</location>
    </subcellularLocation>
</comment>
<dbReference type="InterPro" id="IPR019844">
    <property type="entry name" value="CSD_CS"/>
</dbReference>
<dbReference type="Gene3D" id="2.40.50.140">
    <property type="entry name" value="Nucleic acid-binding proteins"/>
    <property type="match status" value="1"/>
</dbReference>
<dbReference type="SUPFAM" id="SSF50249">
    <property type="entry name" value="Nucleic acid-binding proteins"/>
    <property type="match status" value="1"/>
</dbReference>
<accession>A0ABP8I229</accession>
<dbReference type="Gene3D" id="6.20.370.130">
    <property type="match status" value="1"/>
</dbReference>
<gene>
    <name evidence="5" type="ORF">GCM10023150_14670</name>
</gene>
<dbReference type="PRINTS" id="PR00050">
    <property type="entry name" value="COLDSHOCK"/>
</dbReference>
<evidence type="ECO:0000313" key="5">
    <source>
        <dbReference type="EMBL" id="GAA4349805.1"/>
    </source>
</evidence>
<dbReference type="InterPro" id="IPR011129">
    <property type="entry name" value="CSD"/>
</dbReference>
<name>A0ABP8I229_9GAMM</name>
<dbReference type="Proteomes" id="UP001501294">
    <property type="component" value="Unassembled WGS sequence"/>
</dbReference>
<proteinExistence type="predicted"/>
<keyword evidence="6" id="KW-1185">Reference proteome</keyword>
<dbReference type="SMART" id="SM00357">
    <property type="entry name" value="CSP"/>
    <property type="match status" value="1"/>
</dbReference>
<dbReference type="PROSITE" id="PS51857">
    <property type="entry name" value="CSD_2"/>
    <property type="match status" value="1"/>
</dbReference>
<feature type="domain" description="CSD" evidence="4">
    <location>
        <begin position="4"/>
        <end position="68"/>
    </location>
</feature>
<dbReference type="EMBL" id="BAABFU010000002">
    <property type="protein sequence ID" value="GAA4349805.1"/>
    <property type="molecule type" value="Genomic_DNA"/>
</dbReference>
<evidence type="ECO:0000256" key="1">
    <source>
        <dbReference type="ARBA" id="ARBA00004496"/>
    </source>
</evidence>
<reference evidence="6" key="1">
    <citation type="journal article" date="2019" name="Int. J. Syst. Evol. Microbiol.">
        <title>The Global Catalogue of Microorganisms (GCM) 10K type strain sequencing project: providing services to taxonomists for standard genome sequencing and annotation.</title>
        <authorList>
            <consortium name="The Broad Institute Genomics Platform"/>
            <consortium name="The Broad Institute Genome Sequencing Center for Infectious Disease"/>
            <person name="Wu L."/>
            <person name="Ma J."/>
        </authorList>
    </citation>
    <scope>NUCLEOTIDE SEQUENCE [LARGE SCALE GENOMIC DNA]</scope>
    <source>
        <strain evidence="6">JCM 17727</strain>
    </source>
</reference>
<dbReference type="Pfam" id="PF00313">
    <property type="entry name" value="CSD"/>
    <property type="match status" value="1"/>
</dbReference>
<dbReference type="InterPro" id="IPR002059">
    <property type="entry name" value="CSP_DNA-bd"/>
</dbReference>